<dbReference type="EMBL" id="WUUK01000001">
    <property type="protein sequence ID" value="MXQ49928.1"/>
    <property type="molecule type" value="Genomic_DNA"/>
</dbReference>
<sequence>MMYLELMLPIIFLTVILLFTTRSKLFNSNGKSMKHSSADIFLKSVLGLEIAVVAVLLIASSMG</sequence>
<keyword evidence="3" id="KW-1185">Reference proteome</keyword>
<feature type="transmembrane region" description="Helical" evidence="1">
    <location>
        <begin position="40"/>
        <end position="59"/>
    </location>
</feature>
<gene>
    <name evidence="2" type="ORF">GQ671_01260</name>
</gene>
<name>A0A6N8TVI2_9STAP</name>
<dbReference type="AlphaFoldDB" id="A0A6N8TVI2"/>
<evidence type="ECO:0000313" key="2">
    <source>
        <dbReference type="EMBL" id="MXQ49928.1"/>
    </source>
</evidence>
<protein>
    <submittedName>
        <fullName evidence="2">Uncharacterized protein</fullName>
    </submittedName>
</protein>
<proteinExistence type="predicted"/>
<accession>A0A6N8TVI2</accession>
<dbReference type="Proteomes" id="UP000436284">
    <property type="component" value="Unassembled WGS sequence"/>
</dbReference>
<keyword evidence="1" id="KW-0472">Membrane</keyword>
<organism evidence="2 3">
    <name type="scientific">Salinicoccus hispanicus</name>
    <dbReference type="NCBI Taxonomy" id="157225"/>
    <lineage>
        <taxon>Bacteria</taxon>
        <taxon>Bacillati</taxon>
        <taxon>Bacillota</taxon>
        <taxon>Bacilli</taxon>
        <taxon>Bacillales</taxon>
        <taxon>Staphylococcaceae</taxon>
        <taxon>Salinicoccus</taxon>
    </lineage>
</organism>
<keyword evidence="1" id="KW-0812">Transmembrane</keyword>
<evidence type="ECO:0000256" key="1">
    <source>
        <dbReference type="SAM" id="Phobius"/>
    </source>
</evidence>
<keyword evidence="1" id="KW-1133">Transmembrane helix</keyword>
<evidence type="ECO:0000313" key="3">
    <source>
        <dbReference type="Proteomes" id="UP000436284"/>
    </source>
</evidence>
<dbReference type="RefSeq" id="WP_160651514.1">
    <property type="nucleotide sequence ID" value="NZ_JBHRWU010000001.1"/>
</dbReference>
<reference evidence="2 3" key="1">
    <citation type="submission" date="2019-12" db="EMBL/GenBank/DDBJ databases">
        <title>Salinicoccus cyprini sp. nov., isolated from gastro-intestinal tract of mirror carp, Cyprinus carpio var. specularis, collected from Gobind Sagar Reservoir, Himachal Pradesh, India.</title>
        <authorList>
            <person name="Talwar C."/>
            <person name="Singh A.K."/>
            <person name="Lal R."/>
            <person name="Negi R.K."/>
        </authorList>
    </citation>
    <scope>NUCLEOTIDE SEQUENCE [LARGE SCALE GENOMIC DNA]</scope>
    <source>
        <strain evidence="2 3">J-82</strain>
    </source>
</reference>
<comment type="caution">
    <text evidence="2">The sequence shown here is derived from an EMBL/GenBank/DDBJ whole genome shotgun (WGS) entry which is preliminary data.</text>
</comment>
<dbReference type="OrthoDB" id="9871079at2"/>